<evidence type="ECO:0000313" key="2">
    <source>
        <dbReference type="EMBL" id="KZX17547.1"/>
    </source>
</evidence>
<comment type="caution">
    <text evidence="2">The sequence shown here is derived from an EMBL/GenBank/DDBJ whole genome shotgun (WGS) entry which is preliminary data.</text>
</comment>
<protein>
    <recommendedName>
        <fullName evidence="4">PepSY domain-containing protein</fullName>
    </recommendedName>
</protein>
<sequence>MKIKYVILIVIIVGVVFGLGITLAQNITQGSGNKVNDTLLNNSTFHEENITNDTNSSNNLSSNSSTNSSSNFSNNGSSGSYDVSKSSSKENNNLKSNNPKGLHLSEAQARKIADNNLKDAYKIDKIKSYYTFDKVFKYDGEYYWGFNVYSAKTGEISGGFDIRDSDGKTTLV</sequence>
<evidence type="ECO:0000256" key="1">
    <source>
        <dbReference type="SAM" id="MobiDB-lite"/>
    </source>
</evidence>
<dbReference type="Proteomes" id="UP000077066">
    <property type="component" value="Unassembled WGS sequence"/>
</dbReference>
<keyword evidence="3" id="KW-1185">Reference proteome</keyword>
<evidence type="ECO:0008006" key="4">
    <source>
        <dbReference type="Google" id="ProtNLM"/>
    </source>
</evidence>
<name>A0A166CY00_9EURY</name>
<gene>
    <name evidence="2" type="ORF">MBFIL_01050</name>
</gene>
<feature type="compositionally biased region" description="Low complexity" evidence="1">
    <location>
        <begin position="51"/>
        <end position="100"/>
    </location>
</feature>
<evidence type="ECO:0000313" key="3">
    <source>
        <dbReference type="Proteomes" id="UP000077066"/>
    </source>
</evidence>
<organism evidence="2 3">
    <name type="scientific">Methanobrevibacter filiformis</name>
    <dbReference type="NCBI Taxonomy" id="55758"/>
    <lineage>
        <taxon>Archaea</taxon>
        <taxon>Methanobacteriati</taxon>
        <taxon>Methanobacteriota</taxon>
        <taxon>Methanomada group</taxon>
        <taxon>Methanobacteria</taxon>
        <taxon>Methanobacteriales</taxon>
        <taxon>Methanobacteriaceae</taxon>
        <taxon>Methanobrevibacter</taxon>
    </lineage>
</organism>
<dbReference type="AlphaFoldDB" id="A0A166CY00"/>
<dbReference type="EMBL" id="LWMT01000013">
    <property type="protein sequence ID" value="KZX17547.1"/>
    <property type="molecule type" value="Genomic_DNA"/>
</dbReference>
<proteinExistence type="predicted"/>
<accession>A0A166CY00</accession>
<dbReference type="OrthoDB" id="79652at2157"/>
<reference evidence="2 3" key="1">
    <citation type="submission" date="2016-04" db="EMBL/GenBank/DDBJ databases">
        <title>Genome sequence of Methanobrevibacter filiformis DSM 11501.</title>
        <authorList>
            <person name="Poehlein A."/>
            <person name="Seedorf H."/>
            <person name="Daniel R."/>
        </authorList>
    </citation>
    <scope>NUCLEOTIDE SEQUENCE [LARGE SCALE GENOMIC DNA]</scope>
    <source>
        <strain evidence="2 3">DSM 11501</strain>
    </source>
</reference>
<feature type="region of interest" description="Disordered" evidence="1">
    <location>
        <begin position="48"/>
        <end position="101"/>
    </location>
</feature>
<dbReference type="RefSeq" id="WP_066970415.1">
    <property type="nucleotide sequence ID" value="NZ_LWMT01000013.1"/>
</dbReference>
<dbReference type="PATRIC" id="fig|55758.3.peg.120"/>